<sequence length="410" mass="45370">MPIEVSKNIDSTECVNLISEQNTFAIKYPLCQSQMSKQVYPKCGEILKNVTFCNRNLAQNSSKGGPMSNGFIHISPIQGKTVPKFSDVHSKVGENVSKNSSIVSTVHQLGTKSSLCPTVPQVGTSRIKRQSLLQKSLLPGGIPEVRNKDQSETNITDNINAVKGPSGCVASPSMKSANAHAIPTKNHEHSSKKKRDPDYVPGSYHDPTFHDSRTHNRSCHTQTTEITRSNVPCMTSNPNTSSNSSTITALKSHTAVDDQQKGFISHEPPASNGTTRGTERKPFVLQSIISEPRKSEGGILEEETFDSSKRLPRDISGKKKRKVSPGQSRLDDDGIRNSKKLSKKNVADSVSIHKNFASGGHHVPVGVDPNHLHDRIEDSIKRKREIDRAFYFRRRDRILKREKSIINLIR</sequence>
<evidence type="ECO:0000313" key="1">
    <source>
        <dbReference type="EMBL" id="KAJ8665654.1"/>
    </source>
</evidence>
<reference evidence="1" key="1">
    <citation type="submission" date="2023-04" db="EMBL/GenBank/DDBJ databases">
        <title>A chromosome-level genome assembly of the parasitoid wasp Eretmocerus hayati.</title>
        <authorList>
            <person name="Zhong Y."/>
            <person name="Liu S."/>
            <person name="Liu Y."/>
        </authorList>
    </citation>
    <scope>NUCLEOTIDE SEQUENCE</scope>
    <source>
        <strain evidence="1">ZJU_SS_LIU_2023</strain>
    </source>
</reference>
<protein>
    <submittedName>
        <fullName evidence="1">Uncharacterized protein</fullName>
    </submittedName>
</protein>
<evidence type="ECO:0000313" key="2">
    <source>
        <dbReference type="Proteomes" id="UP001239111"/>
    </source>
</evidence>
<dbReference type="EMBL" id="CM056744">
    <property type="protein sequence ID" value="KAJ8665654.1"/>
    <property type="molecule type" value="Genomic_DNA"/>
</dbReference>
<name>A0ACC2N3L9_9HYME</name>
<comment type="caution">
    <text evidence="1">The sequence shown here is derived from an EMBL/GenBank/DDBJ whole genome shotgun (WGS) entry which is preliminary data.</text>
</comment>
<accession>A0ACC2N3L9</accession>
<dbReference type="Proteomes" id="UP001239111">
    <property type="component" value="Chromosome 4"/>
</dbReference>
<keyword evidence="2" id="KW-1185">Reference proteome</keyword>
<proteinExistence type="predicted"/>
<organism evidence="1 2">
    <name type="scientific">Eretmocerus hayati</name>
    <dbReference type="NCBI Taxonomy" id="131215"/>
    <lineage>
        <taxon>Eukaryota</taxon>
        <taxon>Metazoa</taxon>
        <taxon>Ecdysozoa</taxon>
        <taxon>Arthropoda</taxon>
        <taxon>Hexapoda</taxon>
        <taxon>Insecta</taxon>
        <taxon>Pterygota</taxon>
        <taxon>Neoptera</taxon>
        <taxon>Endopterygota</taxon>
        <taxon>Hymenoptera</taxon>
        <taxon>Apocrita</taxon>
        <taxon>Proctotrupomorpha</taxon>
        <taxon>Chalcidoidea</taxon>
        <taxon>Aphelinidae</taxon>
        <taxon>Aphelininae</taxon>
        <taxon>Eretmocerus</taxon>
    </lineage>
</organism>
<gene>
    <name evidence="1" type="ORF">QAD02_007316</name>
</gene>